<keyword evidence="2" id="KW-0813">Transport</keyword>
<dbReference type="GO" id="GO:0005789">
    <property type="term" value="C:endoplasmic reticulum membrane"/>
    <property type="evidence" value="ECO:0007669"/>
    <property type="project" value="TreeGrafter"/>
</dbReference>
<dbReference type="GO" id="GO:0005462">
    <property type="term" value="F:UDP-N-acetylglucosamine transmembrane transporter activity"/>
    <property type="evidence" value="ECO:0007669"/>
    <property type="project" value="TreeGrafter"/>
</dbReference>
<reference evidence="8 9" key="1">
    <citation type="journal article" date="2016" name="Mol. Biol. Evol.">
        <title>Comparative Genomics of Early-Diverging Mushroom-Forming Fungi Provides Insights into the Origins of Lignocellulose Decay Capabilities.</title>
        <authorList>
            <person name="Nagy L.G."/>
            <person name="Riley R."/>
            <person name="Tritt A."/>
            <person name="Adam C."/>
            <person name="Daum C."/>
            <person name="Floudas D."/>
            <person name="Sun H."/>
            <person name="Yadav J.S."/>
            <person name="Pangilinan J."/>
            <person name="Larsson K.H."/>
            <person name="Matsuura K."/>
            <person name="Barry K."/>
            <person name="Labutti K."/>
            <person name="Kuo R."/>
            <person name="Ohm R.A."/>
            <person name="Bhattacharya S.S."/>
            <person name="Shirouzu T."/>
            <person name="Yoshinaga Y."/>
            <person name="Martin F.M."/>
            <person name="Grigoriev I.V."/>
            <person name="Hibbett D.S."/>
        </authorList>
    </citation>
    <scope>NUCLEOTIDE SEQUENCE [LARGE SCALE GENOMIC DNA]</scope>
    <source>
        <strain evidence="8 9">HHB12029</strain>
    </source>
</reference>
<feature type="transmembrane region" description="Helical" evidence="7">
    <location>
        <begin position="466"/>
        <end position="484"/>
    </location>
</feature>
<keyword evidence="9" id="KW-1185">Reference proteome</keyword>
<evidence type="ECO:0000256" key="2">
    <source>
        <dbReference type="ARBA" id="ARBA00022448"/>
    </source>
</evidence>
<dbReference type="PANTHER" id="PTHR10778:SF4">
    <property type="entry name" value="NUCLEOTIDE SUGAR TRANSPORTER SLC35B4"/>
    <property type="match status" value="1"/>
</dbReference>
<gene>
    <name evidence="8" type="ORF">EXIGLDRAFT_767558</name>
</gene>
<sequence length="499" mass="53474">MSLASALVQASAKEWLTIVSLVFGGCCSNALALEWLTSENAHAGKLITFAQFALVSIVGLANQIRVETTPRTAAAVVRKAAARVLTASRTRVGASASQPFVLVVDGTSNAVSTNFTNDLALEILSQDPSVHVARSSAGSLPHSTKPTTILIADSVSIDDTQHSDAAIVFSRLERSHPTGSCLVLHPSRLTNVLASSGCFSSFDRTRIYLKERKIPISVWFIQVVLFLLTALLNNAAFAYKIPMSVHIIFRSAGSLTNMVIGRLIGRRYSPTQVASVLLVTAGVAASTFSAMPKASHMSTNATTADFDSSTYLTGVLILSLALVFSSVMGLEQDRAYRTYGRGHWEEAMFYLHFLALPMFALMRSELAAQIATANASPPLTLSSLGDLGSHRIGGPLMMLIPPMRLRIPSMYVPLALNVLTQLVCISGVHRLTARVSSLTVTLVLVLRKAVSLWISVVLLGRGARDTWLWGGALAVLAGTLLYALDPAGAGRRKEKEKKE</sequence>
<evidence type="ECO:0000256" key="4">
    <source>
        <dbReference type="ARBA" id="ARBA00022692"/>
    </source>
</evidence>
<evidence type="ECO:0000256" key="1">
    <source>
        <dbReference type="ARBA" id="ARBA00004127"/>
    </source>
</evidence>
<dbReference type="Proteomes" id="UP000077266">
    <property type="component" value="Unassembled WGS sequence"/>
</dbReference>
<keyword evidence="5 7" id="KW-1133">Transmembrane helix</keyword>
<feature type="transmembrane region" description="Helical" evidence="7">
    <location>
        <begin position="311"/>
        <end position="330"/>
    </location>
</feature>
<proteinExistence type="predicted"/>
<dbReference type="AlphaFoldDB" id="A0A166APT3"/>
<name>A0A166APT3_EXIGL</name>
<protein>
    <submittedName>
        <fullName evidence="8">UAA-domain-containing protein</fullName>
    </submittedName>
</protein>
<dbReference type="InParanoid" id="A0A166APT3"/>
<feature type="transmembrane region" description="Helical" evidence="7">
    <location>
        <begin position="216"/>
        <end position="237"/>
    </location>
</feature>
<organism evidence="8 9">
    <name type="scientific">Exidia glandulosa HHB12029</name>
    <dbReference type="NCBI Taxonomy" id="1314781"/>
    <lineage>
        <taxon>Eukaryota</taxon>
        <taxon>Fungi</taxon>
        <taxon>Dikarya</taxon>
        <taxon>Basidiomycota</taxon>
        <taxon>Agaricomycotina</taxon>
        <taxon>Agaricomycetes</taxon>
        <taxon>Auriculariales</taxon>
        <taxon>Exidiaceae</taxon>
        <taxon>Exidia</taxon>
    </lineage>
</organism>
<feature type="transmembrane region" description="Helical" evidence="7">
    <location>
        <begin position="350"/>
        <end position="371"/>
    </location>
</feature>
<dbReference type="GO" id="GO:0000139">
    <property type="term" value="C:Golgi membrane"/>
    <property type="evidence" value="ECO:0007669"/>
    <property type="project" value="TreeGrafter"/>
</dbReference>
<comment type="subcellular location">
    <subcellularLocation>
        <location evidence="1">Endomembrane system</location>
        <topology evidence="1">Multi-pass membrane protein</topology>
    </subcellularLocation>
</comment>
<keyword evidence="6 7" id="KW-0472">Membrane</keyword>
<evidence type="ECO:0000256" key="5">
    <source>
        <dbReference type="ARBA" id="ARBA00022989"/>
    </source>
</evidence>
<dbReference type="GO" id="GO:0005464">
    <property type="term" value="F:UDP-xylose transmembrane transporter activity"/>
    <property type="evidence" value="ECO:0007669"/>
    <property type="project" value="TreeGrafter"/>
</dbReference>
<keyword evidence="3" id="KW-0762">Sugar transport</keyword>
<evidence type="ECO:0000313" key="9">
    <source>
        <dbReference type="Proteomes" id="UP000077266"/>
    </source>
</evidence>
<dbReference type="FunCoup" id="A0A166APT3">
    <property type="interactions" value="122"/>
</dbReference>
<dbReference type="InterPro" id="IPR013657">
    <property type="entry name" value="SCL35B1-4/HUT1"/>
</dbReference>
<feature type="transmembrane region" description="Helical" evidence="7">
    <location>
        <begin position="410"/>
        <end position="428"/>
    </location>
</feature>
<dbReference type="Pfam" id="PF08449">
    <property type="entry name" value="UAA"/>
    <property type="match status" value="2"/>
</dbReference>
<evidence type="ECO:0000313" key="8">
    <source>
        <dbReference type="EMBL" id="KZV94009.1"/>
    </source>
</evidence>
<feature type="transmembrane region" description="Helical" evidence="7">
    <location>
        <begin position="273"/>
        <end position="291"/>
    </location>
</feature>
<dbReference type="OrthoDB" id="999962at2759"/>
<feature type="transmembrane region" description="Helical" evidence="7">
    <location>
        <begin position="243"/>
        <end position="261"/>
    </location>
</feature>
<dbReference type="EMBL" id="KV425980">
    <property type="protein sequence ID" value="KZV94009.1"/>
    <property type="molecule type" value="Genomic_DNA"/>
</dbReference>
<dbReference type="PANTHER" id="PTHR10778">
    <property type="entry name" value="SOLUTE CARRIER FAMILY 35 MEMBER B"/>
    <property type="match status" value="1"/>
</dbReference>
<feature type="transmembrane region" description="Helical" evidence="7">
    <location>
        <begin position="440"/>
        <end position="460"/>
    </location>
</feature>
<evidence type="ECO:0000256" key="3">
    <source>
        <dbReference type="ARBA" id="ARBA00022597"/>
    </source>
</evidence>
<evidence type="ECO:0000256" key="6">
    <source>
        <dbReference type="ARBA" id="ARBA00023136"/>
    </source>
</evidence>
<keyword evidence="4 7" id="KW-0812">Transmembrane</keyword>
<evidence type="ECO:0000256" key="7">
    <source>
        <dbReference type="SAM" id="Phobius"/>
    </source>
</evidence>
<accession>A0A166APT3</accession>
<dbReference type="STRING" id="1314781.A0A166APT3"/>